<evidence type="ECO:0000256" key="1">
    <source>
        <dbReference type="SAM" id="MobiDB-lite"/>
    </source>
</evidence>
<dbReference type="InterPro" id="IPR041657">
    <property type="entry name" value="HTH_17"/>
</dbReference>
<dbReference type="GO" id="GO:0003677">
    <property type="term" value="F:DNA binding"/>
    <property type="evidence" value="ECO:0007669"/>
    <property type="project" value="UniProtKB-KW"/>
</dbReference>
<reference evidence="3 4" key="1">
    <citation type="submission" date="2018-10" db="EMBL/GenBank/DDBJ databases">
        <authorList>
            <person name="Li J."/>
        </authorList>
    </citation>
    <scope>NUCLEOTIDE SEQUENCE [LARGE SCALE GENOMIC DNA]</scope>
    <source>
        <strain evidence="3 4">ZD1-4</strain>
    </source>
</reference>
<sequence>MSIQQIYTAEEAAAILRTTPRHLCTLARNGEIRGMKISRTWAFPEDAIQEFIVAKSQPIVSGASQQRTGLSAGALRNLERRARR</sequence>
<evidence type="ECO:0000259" key="2">
    <source>
        <dbReference type="Pfam" id="PF12728"/>
    </source>
</evidence>
<gene>
    <name evidence="3" type="ORF">D9V28_04885</name>
</gene>
<organism evidence="3 4">
    <name type="scientific">Mycetocola zhadangensis</name>
    <dbReference type="NCBI Taxonomy" id="1164595"/>
    <lineage>
        <taxon>Bacteria</taxon>
        <taxon>Bacillati</taxon>
        <taxon>Actinomycetota</taxon>
        <taxon>Actinomycetes</taxon>
        <taxon>Micrococcales</taxon>
        <taxon>Microbacteriaceae</taxon>
        <taxon>Mycetocola</taxon>
    </lineage>
</organism>
<dbReference type="Pfam" id="PF12728">
    <property type="entry name" value="HTH_17"/>
    <property type="match status" value="1"/>
</dbReference>
<evidence type="ECO:0000313" key="3">
    <source>
        <dbReference type="EMBL" id="RLQ86173.1"/>
    </source>
</evidence>
<dbReference type="AlphaFoldDB" id="A0A3L7J6A5"/>
<protein>
    <submittedName>
        <fullName evidence="3">DNA-binding protein</fullName>
    </submittedName>
</protein>
<dbReference type="Proteomes" id="UP000282460">
    <property type="component" value="Unassembled WGS sequence"/>
</dbReference>
<name>A0A3L7J6A5_9MICO</name>
<dbReference type="OrthoDB" id="90266at2"/>
<dbReference type="RefSeq" id="WP_121658531.1">
    <property type="nucleotide sequence ID" value="NZ_BMEK01000001.1"/>
</dbReference>
<dbReference type="EMBL" id="RCWJ01000001">
    <property type="protein sequence ID" value="RLQ86173.1"/>
    <property type="molecule type" value="Genomic_DNA"/>
</dbReference>
<accession>A0A3L7J6A5</accession>
<comment type="caution">
    <text evidence="3">The sequence shown here is derived from an EMBL/GenBank/DDBJ whole genome shotgun (WGS) entry which is preliminary data.</text>
</comment>
<feature type="domain" description="Helix-turn-helix" evidence="2">
    <location>
        <begin position="7"/>
        <end position="52"/>
    </location>
</feature>
<evidence type="ECO:0000313" key="4">
    <source>
        <dbReference type="Proteomes" id="UP000282460"/>
    </source>
</evidence>
<feature type="region of interest" description="Disordered" evidence="1">
    <location>
        <begin position="61"/>
        <end position="84"/>
    </location>
</feature>
<proteinExistence type="predicted"/>
<keyword evidence="3" id="KW-0238">DNA-binding</keyword>
<keyword evidence="4" id="KW-1185">Reference proteome</keyword>